<dbReference type="RefSeq" id="WP_118944525.1">
    <property type="nucleotide sequence ID" value="NZ_CP032125.1"/>
</dbReference>
<dbReference type="InterPro" id="IPR014284">
    <property type="entry name" value="RNA_pol_sigma-70_dom"/>
</dbReference>
<evidence type="ECO:0000256" key="2">
    <source>
        <dbReference type="ARBA" id="ARBA00023015"/>
    </source>
</evidence>
<evidence type="ECO:0000313" key="9">
    <source>
        <dbReference type="Proteomes" id="UP000261704"/>
    </source>
</evidence>
<dbReference type="AlphaFoldDB" id="A0A347ULZ6"/>
<evidence type="ECO:0000259" key="6">
    <source>
        <dbReference type="Pfam" id="PF04542"/>
    </source>
</evidence>
<keyword evidence="9" id="KW-1185">Reference proteome</keyword>
<dbReference type="InterPro" id="IPR039425">
    <property type="entry name" value="RNA_pol_sigma-70-like"/>
</dbReference>
<protein>
    <submittedName>
        <fullName evidence="8">RNA polymerase sigma factor</fullName>
    </submittedName>
</protein>
<keyword evidence="2" id="KW-0805">Transcription regulation</keyword>
<gene>
    <name evidence="8" type="ORF">BAR1_15925</name>
</gene>
<comment type="similarity">
    <text evidence="1">Belongs to the sigma-70 factor family. ECF subfamily.</text>
</comment>
<dbReference type="InterPro" id="IPR013325">
    <property type="entry name" value="RNA_pol_sigma_r2"/>
</dbReference>
<sequence length="179" mass="20218">METTDETLAQSAADGDREAFSLLLRRNYDRLFGLCFRLTGTRADAEDLTQDICAALPAKLNGFRGQARFSTWLYRVAVNAAHDRRRRFASHARAADGWGDWEVNRVAANKETQDGIDWLTQSMSALPQELRDTLALTLEEEMTHREAGVVLGVSEGTISWRMAEVKKHLRALHEKEQKA</sequence>
<dbReference type="Gene3D" id="1.10.1740.10">
    <property type="match status" value="1"/>
</dbReference>
<reference evidence="8 9" key="1">
    <citation type="submission" date="2018-09" db="EMBL/GenBank/DDBJ databases">
        <title>Profundibacter amoris BAR1 gen. nov., sp. nov., a new member of the Roseobacter clade isolated at Lokis Castle Vent Field on the Arctic Mid-Oceanic Ridge.</title>
        <authorList>
            <person name="Le Moine Bauer S."/>
            <person name="Sjoeberg A.G."/>
            <person name="L'Haridon S."/>
            <person name="Stokke R."/>
            <person name="Roalkvam I."/>
            <person name="Steen I.H."/>
            <person name="Dahle H."/>
        </authorList>
    </citation>
    <scope>NUCLEOTIDE SEQUENCE [LARGE SCALE GENOMIC DNA]</scope>
    <source>
        <strain evidence="8 9">BAR1</strain>
    </source>
</reference>
<dbReference type="Proteomes" id="UP000261704">
    <property type="component" value="Chromosome"/>
</dbReference>
<evidence type="ECO:0000256" key="4">
    <source>
        <dbReference type="ARBA" id="ARBA00023125"/>
    </source>
</evidence>
<dbReference type="GO" id="GO:0003677">
    <property type="term" value="F:DNA binding"/>
    <property type="evidence" value="ECO:0007669"/>
    <property type="project" value="UniProtKB-KW"/>
</dbReference>
<keyword evidence="3" id="KW-0731">Sigma factor</keyword>
<keyword evidence="4" id="KW-0238">DNA-binding</keyword>
<dbReference type="InterPro" id="IPR036388">
    <property type="entry name" value="WH-like_DNA-bd_sf"/>
</dbReference>
<dbReference type="PANTHER" id="PTHR43133:SF8">
    <property type="entry name" value="RNA POLYMERASE SIGMA FACTOR HI_1459-RELATED"/>
    <property type="match status" value="1"/>
</dbReference>
<dbReference type="InterPro" id="IPR013324">
    <property type="entry name" value="RNA_pol_sigma_r3/r4-like"/>
</dbReference>
<evidence type="ECO:0000256" key="3">
    <source>
        <dbReference type="ARBA" id="ARBA00023082"/>
    </source>
</evidence>
<dbReference type="SUPFAM" id="SSF88659">
    <property type="entry name" value="Sigma3 and sigma4 domains of RNA polymerase sigma factors"/>
    <property type="match status" value="1"/>
</dbReference>
<organism evidence="8 9">
    <name type="scientific">Profundibacter amoris</name>
    <dbReference type="NCBI Taxonomy" id="2171755"/>
    <lineage>
        <taxon>Bacteria</taxon>
        <taxon>Pseudomonadati</taxon>
        <taxon>Pseudomonadota</taxon>
        <taxon>Alphaproteobacteria</taxon>
        <taxon>Rhodobacterales</taxon>
        <taxon>Paracoccaceae</taxon>
        <taxon>Profundibacter</taxon>
    </lineage>
</organism>
<name>A0A347ULZ6_9RHOB</name>
<dbReference type="SUPFAM" id="SSF88946">
    <property type="entry name" value="Sigma2 domain of RNA polymerase sigma factors"/>
    <property type="match status" value="1"/>
</dbReference>
<dbReference type="OrthoDB" id="9780326at2"/>
<keyword evidence="5" id="KW-0804">Transcription</keyword>
<dbReference type="PANTHER" id="PTHR43133">
    <property type="entry name" value="RNA POLYMERASE ECF-TYPE SIGMA FACTO"/>
    <property type="match status" value="1"/>
</dbReference>
<evidence type="ECO:0000256" key="1">
    <source>
        <dbReference type="ARBA" id="ARBA00010641"/>
    </source>
</evidence>
<evidence type="ECO:0000259" key="7">
    <source>
        <dbReference type="Pfam" id="PF04545"/>
    </source>
</evidence>
<dbReference type="Pfam" id="PF04545">
    <property type="entry name" value="Sigma70_r4"/>
    <property type="match status" value="1"/>
</dbReference>
<evidence type="ECO:0000313" key="8">
    <source>
        <dbReference type="EMBL" id="AXX99874.1"/>
    </source>
</evidence>
<dbReference type="NCBIfam" id="TIGR02937">
    <property type="entry name" value="sigma70-ECF"/>
    <property type="match status" value="1"/>
</dbReference>
<feature type="domain" description="RNA polymerase sigma-70 region 4" evidence="7">
    <location>
        <begin position="123"/>
        <end position="170"/>
    </location>
</feature>
<dbReference type="GO" id="GO:0016987">
    <property type="term" value="F:sigma factor activity"/>
    <property type="evidence" value="ECO:0007669"/>
    <property type="project" value="UniProtKB-KW"/>
</dbReference>
<dbReference type="Pfam" id="PF04542">
    <property type="entry name" value="Sigma70_r2"/>
    <property type="match status" value="1"/>
</dbReference>
<proteinExistence type="inferred from homology"/>
<evidence type="ECO:0000256" key="5">
    <source>
        <dbReference type="ARBA" id="ARBA00023163"/>
    </source>
</evidence>
<dbReference type="Gene3D" id="1.10.10.10">
    <property type="entry name" value="Winged helix-like DNA-binding domain superfamily/Winged helix DNA-binding domain"/>
    <property type="match status" value="1"/>
</dbReference>
<dbReference type="KEGG" id="pamo:BAR1_15925"/>
<dbReference type="InterPro" id="IPR007627">
    <property type="entry name" value="RNA_pol_sigma70_r2"/>
</dbReference>
<accession>A0A347ULZ6</accession>
<dbReference type="InterPro" id="IPR007630">
    <property type="entry name" value="RNA_pol_sigma70_r4"/>
</dbReference>
<dbReference type="EMBL" id="CP032125">
    <property type="protein sequence ID" value="AXX99874.1"/>
    <property type="molecule type" value="Genomic_DNA"/>
</dbReference>
<feature type="domain" description="RNA polymerase sigma-70 region 2" evidence="6">
    <location>
        <begin position="23"/>
        <end position="87"/>
    </location>
</feature>
<dbReference type="GO" id="GO:0006352">
    <property type="term" value="P:DNA-templated transcription initiation"/>
    <property type="evidence" value="ECO:0007669"/>
    <property type="project" value="InterPro"/>
</dbReference>